<dbReference type="PANTHER" id="PTHR38440:SF1">
    <property type="entry name" value="UPF0398 PROTEIN SPR0331"/>
    <property type="match status" value="1"/>
</dbReference>
<dbReference type="RefSeq" id="WP_345705427.1">
    <property type="nucleotide sequence ID" value="NZ_BAABKV010000001.1"/>
</dbReference>
<dbReference type="EMBL" id="JBHTAJ010000037">
    <property type="protein sequence ID" value="MFC7181848.1"/>
    <property type="molecule type" value="Genomic_DNA"/>
</dbReference>
<comment type="caution">
    <text evidence="1">The sequence shown here is derived from an EMBL/GenBank/DDBJ whole genome shotgun (WGS) entry which is preliminary data.</text>
</comment>
<proteinExistence type="predicted"/>
<organism evidence="1 2">
    <name type="scientific">Kitasatospora paranensis</name>
    <dbReference type="NCBI Taxonomy" id="258053"/>
    <lineage>
        <taxon>Bacteria</taxon>
        <taxon>Bacillati</taxon>
        <taxon>Actinomycetota</taxon>
        <taxon>Actinomycetes</taxon>
        <taxon>Kitasatosporales</taxon>
        <taxon>Streptomycetaceae</taxon>
        <taxon>Kitasatospora</taxon>
    </lineage>
</organism>
<accession>A0ABW2FX44</accession>
<name>A0ABW2FX44_9ACTN</name>
<sequence length="160" mass="16282">MTAIAVTGHLNLTEPTVPLVRAELRRLLAGHGPGPLTGLSCLAPGADTLFAEEVLAAGGRLVAVLPSTRYRQSFAAGPRADLDRLLAAAAEVLVLPRPAPDDAAYQAANAELLRRADLVVAVWDGRPGNGRGGTADMVAAAGRAGVPVQVVWPAGAARAA</sequence>
<evidence type="ECO:0000313" key="1">
    <source>
        <dbReference type="EMBL" id="MFC7181848.1"/>
    </source>
</evidence>
<evidence type="ECO:0000313" key="2">
    <source>
        <dbReference type="Proteomes" id="UP001596435"/>
    </source>
</evidence>
<protein>
    <submittedName>
        <fullName evidence="1">Uncharacterized protein</fullName>
    </submittedName>
</protein>
<gene>
    <name evidence="1" type="ORF">ACFQMG_20045</name>
</gene>
<reference evidence="2" key="1">
    <citation type="journal article" date="2019" name="Int. J. Syst. Evol. Microbiol.">
        <title>The Global Catalogue of Microorganisms (GCM) 10K type strain sequencing project: providing services to taxonomists for standard genome sequencing and annotation.</title>
        <authorList>
            <consortium name="The Broad Institute Genomics Platform"/>
            <consortium name="The Broad Institute Genome Sequencing Center for Infectious Disease"/>
            <person name="Wu L."/>
            <person name="Ma J."/>
        </authorList>
    </citation>
    <scope>NUCLEOTIDE SEQUENCE [LARGE SCALE GENOMIC DNA]</scope>
    <source>
        <strain evidence="2">CGMCC 1.12859</strain>
    </source>
</reference>
<dbReference type="PANTHER" id="PTHR38440">
    <property type="entry name" value="UPF0398 PROTEIN YPSA"/>
    <property type="match status" value="1"/>
</dbReference>
<dbReference type="SUPFAM" id="SSF102405">
    <property type="entry name" value="MCP/YpsA-like"/>
    <property type="match status" value="1"/>
</dbReference>
<dbReference type="InterPro" id="IPR010697">
    <property type="entry name" value="YspA"/>
</dbReference>
<dbReference type="Proteomes" id="UP001596435">
    <property type="component" value="Unassembled WGS sequence"/>
</dbReference>
<keyword evidence="2" id="KW-1185">Reference proteome</keyword>
<dbReference type="Gene3D" id="3.40.50.450">
    <property type="match status" value="1"/>
</dbReference>